<dbReference type="InterPro" id="IPR039426">
    <property type="entry name" value="TonB-dep_rcpt-like"/>
</dbReference>
<dbReference type="Proteomes" id="UP000265964">
    <property type="component" value="Unassembled WGS sequence"/>
</dbReference>
<feature type="signal peptide" evidence="12">
    <location>
        <begin position="1"/>
        <end position="27"/>
    </location>
</feature>
<feature type="domain" description="TonB-dependent receptor-like beta-barrel" evidence="13">
    <location>
        <begin position="248"/>
        <end position="694"/>
    </location>
</feature>
<gene>
    <name evidence="14" type="ORF">CKF59_03230</name>
</gene>
<comment type="caution">
    <text evidence="14">The sequence shown here is derived from an EMBL/GenBank/DDBJ whole genome shotgun (WGS) entry which is preliminary data.</text>
</comment>
<evidence type="ECO:0000256" key="8">
    <source>
        <dbReference type="ARBA" id="ARBA00023136"/>
    </source>
</evidence>
<reference evidence="14 15" key="1">
    <citation type="submission" date="2017-08" db="EMBL/GenBank/DDBJ databases">
        <title>Reclassification of Bisgaard taxon 37 and 44.</title>
        <authorList>
            <person name="Christensen H."/>
        </authorList>
    </citation>
    <scope>NUCLEOTIDE SEQUENCE [LARGE SCALE GENOMIC DNA]</scope>
    <source>
        <strain evidence="14 15">EEAB3T1</strain>
    </source>
</reference>
<name>A0A3A1YF01_9GAMM</name>
<dbReference type="Pfam" id="PF00593">
    <property type="entry name" value="TonB_dep_Rec_b-barrel"/>
    <property type="match status" value="1"/>
</dbReference>
<dbReference type="EMBL" id="NRJF01000078">
    <property type="protein sequence ID" value="RIY35849.1"/>
    <property type="molecule type" value="Genomic_DNA"/>
</dbReference>
<evidence type="ECO:0000259" key="13">
    <source>
        <dbReference type="Pfam" id="PF00593"/>
    </source>
</evidence>
<evidence type="ECO:0000313" key="15">
    <source>
        <dbReference type="Proteomes" id="UP000265964"/>
    </source>
</evidence>
<sequence length="745" mass="82760">MFYAMKRNFSLTLVASVMLAVAGQAFADSSSESTKLQTVTVTGTQPATVLTVTPTTSSTGTLKSFFGNDLTVSITKSQRQRDGEASINIRGLQGNRIALTLDGISLGEGLESRFWSAKIKAISFGRGAFIETTGLKSATIDFDGNNRGSLGPSVNFQTLDPADILNGRVLGGYVYTKYDSTDSSFTNSAAYAWHFGAYQGYVLGTYRTGHEVKNNASELGSSTGSSRLKPNPQDTSRYYFLTKHFYQLNEANKVGFTLEYLRDRTYTDWLTAVGFNTVRGSTSYTSYEFTNDRNTRARVSLSHEYSTENLLVNTQLSYADQRNKSYRQYANSSDTTLSSSSTFTETNSLGKYSFKTLSLVSDAAQRLPFAGLDNTLRYGLNFSQDRTSFGYVTTSGSTVTSMRPIPNSTATNLSLYVSDELLVAGFTIKPTLTLAHYRLEPKTTNGYVQGYTTASGNAYGTLNKINKTKVLPKLYLDYKVAEAFVPYFQYSHGFRAPSVQQLYGYFNRGARGGSQSYIIGNPSLKPETSRNFELGFKGQTPDFSYQVSGFVIKYKNFISRRIDRATTDGIMYFSYANQKNAKIYGFTADAKLKLYNNYYVFGAIAYAKGNQTDDLGVYSAMNSTDPLKTRLGASYETQTWGAKVTWNWTDKRKTKDLNVGANMYNPSSAYSKVDVDLYWKPIKGLTLGFGISNLFDAKYVDWSNISYYYTNFFEQNGVVSGITAANADSFTEPGRTFYVTLRYDF</sequence>
<keyword evidence="8 11" id="KW-0472">Membrane</keyword>
<dbReference type="PROSITE" id="PS52016">
    <property type="entry name" value="TONB_DEPENDENT_REC_3"/>
    <property type="match status" value="1"/>
</dbReference>
<dbReference type="CDD" id="cd01347">
    <property type="entry name" value="ligand_gated_channel"/>
    <property type="match status" value="1"/>
</dbReference>
<evidence type="ECO:0000256" key="5">
    <source>
        <dbReference type="ARBA" id="ARBA00022692"/>
    </source>
</evidence>
<protein>
    <recommendedName>
        <fullName evidence="13">TonB-dependent receptor-like beta-barrel domain-containing protein</fullName>
    </recommendedName>
</protein>
<keyword evidence="4 11" id="KW-1134">Transmembrane beta strand</keyword>
<keyword evidence="5 11" id="KW-0812">Transmembrane</keyword>
<dbReference type="GO" id="GO:0009279">
    <property type="term" value="C:cell outer membrane"/>
    <property type="evidence" value="ECO:0007669"/>
    <property type="project" value="UniProtKB-SubCell"/>
</dbReference>
<dbReference type="InterPro" id="IPR037066">
    <property type="entry name" value="Plug_dom_sf"/>
</dbReference>
<proteinExistence type="inferred from homology"/>
<evidence type="ECO:0000256" key="12">
    <source>
        <dbReference type="SAM" id="SignalP"/>
    </source>
</evidence>
<dbReference type="Gene3D" id="2.40.170.20">
    <property type="entry name" value="TonB-dependent receptor, beta-barrel domain"/>
    <property type="match status" value="1"/>
</dbReference>
<dbReference type="InterPro" id="IPR036942">
    <property type="entry name" value="Beta-barrel_TonB_sf"/>
</dbReference>
<evidence type="ECO:0000256" key="7">
    <source>
        <dbReference type="ARBA" id="ARBA00023077"/>
    </source>
</evidence>
<evidence type="ECO:0000256" key="11">
    <source>
        <dbReference type="PROSITE-ProRule" id="PRU01360"/>
    </source>
</evidence>
<evidence type="ECO:0000313" key="14">
    <source>
        <dbReference type="EMBL" id="RIY35849.1"/>
    </source>
</evidence>
<keyword evidence="15" id="KW-1185">Reference proteome</keyword>
<dbReference type="Gene3D" id="2.170.130.10">
    <property type="entry name" value="TonB-dependent receptor, plug domain"/>
    <property type="match status" value="1"/>
</dbReference>
<dbReference type="PANTHER" id="PTHR30069:SF29">
    <property type="entry name" value="HEMOGLOBIN AND HEMOGLOBIN-HAPTOGLOBIN-BINDING PROTEIN 1-RELATED"/>
    <property type="match status" value="1"/>
</dbReference>
<dbReference type="AlphaFoldDB" id="A0A3A1YF01"/>
<keyword evidence="10 11" id="KW-0998">Cell outer membrane</keyword>
<evidence type="ECO:0000256" key="2">
    <source>
        <dbReference type="ARBA" id="ARBA00008143"/>
    </source>
</evidence>
<feature type="chain" id="PRO_5017232534" description="TonB-dependent receptor-like beta-barrel domain-containing protein" evidence="12">
    <location>
        <begin position="28"/>
        <end position="745"/>
    </location>
</feature>
<organism evidence="14 15">
    <name type="scientific">Psittacicella gerlachiana</name>
    <dbReference type="NCBI Taxonomy" id="2028574"/>
    <lineage>
        <taxon>Bacteria</taxon>
        <taxon>Pseudomonadati</taxon>
        <taxon>Pseudomonadota</taxon>
        <taxon>Gammaproteobacteria</taxon>
        <taxon>Pasteurellales</taxon>
        <taxon>Psittacicellaceae</taxon>
        <taxon>Psittacicella</taxon>
    </lineage>
</organism>
<comment type="subcellular location">
    <subcellularLocation>
        <location evidence="1 11">Cell outer membrane</location>
        <topology evidence="1 11">Multi-pass membrane protein</topology>
    </subcellularLocation>
</comment>
<dbReference type="PANTHER" id="PTHR30069">
    <property type="entry name" value="TONB-DEPENDENT OUTER MEMBRANE RECEPTOR"/>
    <property type="match status" value="1"/>
</dbReference>
<dbReference type="GO" id="GO:0044718">
    <property type="term" value="P:siderophore transmembrane transport"/>
    <property type="evidence" value="ECO:0007669"/>
    <property type="project" value="TreeGrafter"/>
</dbReference>
<dbReference type="SUPFAM" id="SSF56935">
    <property type="entry name" value="Porins"/>
    <property type="match status" value="1"/>
</dbReference>
<dbReference type="InterPro" id="IPR000531">
    <property type="entry name" value="Beta-barrel_TonB"/>
</dbReference>
<accession>A0A3A1YF01</accession>
<keyword evidence="6 12" id="KW-0732">Signal</keyword>
<comment type="similarity">
    <text evidence="2">Belongs to the TonB-dependent receptor family. Hemoglobin/haptoglobin binding protein subfamily.</text>
</comment>
<evidence type="ECO:0000256" key="10">
    <source>
        <dbReference type="ARBA" id="ARBA00023237"/>
    </source>
</evidence>
<keyword evidence="9" id="KW-0675">Receptor</keyword>
<dbReference type="GO" id="GO:0015344">
    <property type="term" value="F:siderophore uptake transmembrane transporter activity"/>
    <property type="evidence" value="ECO:0007669"/>
    <property type="project" value="TreeGrafter"/>
</dbReference>
<dbReference type="OrthoDB" id="9764669at2"/>
<keyword evidence="3 11" id="KW-0813">Transport</keyword>
<evidence type="ECO:0000256" key="6">
    <source>
        <dbReference type="ARBA" id="ARBA00022729"/>
    </source>
</evidence>
<evidence type="ECO:0000256" key="3">
    <source>
        <dbReference type="ARBA" id="ARBA00022448"/>
    </source>
</evidence>
<evidence type="ECO:0000256" key="4">
    <source>
        <dbReference type="ARBA" id="ARBA00022452"/>
    </source>
</evidence>
<evidence type="ECO:0000256" key="9">
    <source>
        <dbReference type="ARBA" id="ARBA00023170"/>
    </source>
</evidence>
<evidence type="ECO:0000256" key="1">
    <source>
        <dbReference type="ARBA" id="ARBA00004571"/>
    </source>
</evidence>
<keyword evidence="7" id="KW-0798">TonB box</keyword>